<evidence type="ECO:0000313" key="1">
    <source>
        <dbReference type="EnsemblPlants" id="TuG1812G0400002298.01.T01"/>
    </source>
</evidence>
<dbReference type="Proteomes" id="UP000015106">
    <property type="component" value="Chromosome 4"/>
</dbReference>
<reference evidence="1" key="3">
    <citation type="submission" date="2022-06" db="UniProtKB">
        <authorList>
            <consortium name="EnsemblPlants"/>
        </authorList>
    </citation>
    <scope>IDENTIFICATION</scope>
</reference>
<evidence type="ECO:0000313" key="2">
    <source>
        <dbReference type="Proteomes" id="UP000015106"/>
    </source>
</evidence>
<protein>
    <submittedName>
        <fullName evidence="1">Uncharacterized protein</fullName>
    </submittedName>
</protein>
<name>A0A8R7U7K4_TRIUA</name>
<dbReference type="Gramene" id="TuG1812G0400002298.01.T01">
    <property type="protein sequence ID" value="TuG1812G0400002298.01.T01"/>
    <property type="gene ID" value="TuG1812G0400002298.01"/>
</dbReference>
<sequence length="225" mass="25220">MIKFVDKLMTSLSNRCICCSARGFTDCPARAIAIETSPADTMTTSAGPKIPGVRLDMSACKGDMSRIRVASEVLPDQQQAKRPRHDDDFLATLKAGILQFARHTMQEISERFIDLPNYGSTTVFGERTAGLPGWKYVHMPGFQTDPWMRGVVPCPPQPYVSQLLEEFFATAPPEVLSRFIRITGLALKQQLVGDVLIDHELMSIIIRRYCQADQEADKHSPYLTW</sequence>
<accession>A0A8R7U7K4</accession>
<reference evidence="1" key="2">
    <citation type="submission" date="2018-03" db="EMBL/GenBank/DDBJ databases">
        <title>The Triticum urartu genome reveals the dynamic nature of wheat genome evolution.</title>
        <authorList>
            <person name="Ling H."/>
            <person name="Ma B."/>
            <person name="Shi X."/>
            <person name="Liu H."/>
            <person name="Dong L."/>
            <person name="Sun H."/>
            <person name="Cao Y."/>
            <person name="Gao Q."/>
            <person name="Zheng S."/>
            <person name="Li Y."/>
            <person name="Yu Y."/>
            <person name="Du H."/>
            <person name="Qi M."/>
            <person name="Li Y."/>
            <person name="Yu H."/>
            <person name="Cui Y."/>
            <person name="Wang N."/>
            <person name="Chen C."/>
            <person name="Wu H."/>
            <person name="Zhao Y."/>
            <person name="Zhang J."/>
            <person name="Li Y."/>
            <person name="Zhou W."/>
            <person name="Zhang B."/>
            <person name="Hu W."/>
            <person name="Eijk M."/>
            <person name="Tang J."/>
            <person name="Witsenboer H."/>
            <person name="Zhao S."/>
            <person name="Li Z."/>
            <person name="Zhang A."/>
            <person name="Wang D."/>
            <person name="Liang C."/>
        </authorList>
    </citation>
    <scope>NUCLEOTIDE SEQUENCE [LARGE SCALE GENOMIC DNA]</scope>
    <source>
        <strain evidence="1">cv. G1812</strain>
    </source>
</reference>
<proteinExistence type="predicted"/>
<organism evidence="1 2">
    <name type="scientific">Triticum urartu</name>
    <name type="common">Red wild einkorn</name>
    <name type="synonym">Crithodium urartu</name>
    <dbReference type="NCBI Taxonomy" id="4572"/>
    <lineage>
        <taxon>Eukaryota</taxon>
        <taxon>Viridiplantae</taxon>
        <taxon>Streptophyta</taxon>
        <taxon>Embryophyta</taxon>
        <taxon>Tracheophyta</taxon>
        <taxon>Spermatophyta</taxon>
        <taxon>Magnoliopsida</taxon>
        <taxon>Liliopsida</taxon>
        <taxon>Poales</taxon>
        <taxon>Poaceae</taxon>
        <taxon>BOP clade</taxon>
        <taxon>Pooideae</taxon>
        <taxon>Triticodae</taxon>
        <taxon>Triticeae</taxon>
        <taxon>Triticinae</taxon>
        <taxon>Triticum</taxon>
    </lineage>
</organism>
<dbReference type="AlphaFoldDB" id="A0A8R7U7K4"/>
<reference evidence="2" key="1">
    <citation type="journal article" date="2013" name="Nature">
        <title>Draft genome of the wheat A-genome progenitor Triticum urartu.</title>
        <authorList>
            <person name="Ling H.Q."/>
            <person name="Zhao S."/>
            <person name="Liu D."/>
            <person name="Wang J."/>
            <person name="Sun H."/>
            <person name="Zhang C."/>
            <person name="Fan H."/>
            <person name="Li D."/>
            <person name="Dong L."/>
            <person name="Tao Y."/>
            <person name="Gao C."/>
            <person name="Wu H."/>
            <person name="Li Y."/>
            <person name="Cui Y."/>
            <person name="Guo X."/>
            <person name="Zheng S."/>
            <person name="Wang B."/>
            <person name="Yu K."/>
            <person name="Liang Q."/>
            <person name="Yang W."/>
            <person name="Lou X."/>
            <person name="Chen J."/>
            <person name="Feng M."/>
            <person name="Jian J."/>
            <person name="Zhang X."/>
            <person name="Luo G."/>
            <person name="Jiang Y."/>
            <person name="Liu J."/>
            <person name="Wang Z."/>
            <person name="Sha Y."/>
            <person name="Zhang B."/>
            <person name="Wu H."/>
            <person name="Tang D."/>
            <person name="Shen Q."/>
            <person name="Xue P."/>
            <person name="Zou S."/>
            <person name="Wang X."/>
            <person name="Liu X."/>
            <person name="Wang F."/>
            <person name="Yang Y."/>
            <person name="An X."/>
            <person name="Dong Z."/>
            <person name="Zhang K."/>
            <person name="Zhang X."/>
            <person name="Luo M.C."/>
            <person name="Dvorak J."/>
            <person name="Tong Y."/>
            <person name="Wang J."/>
            <person name="Yang H."/>
            <person name="Li Z."/>
            <person name="Wang D."/>
            <person name="Zhang A."/>
            <person name="Wang J."/>
        </authorList>
    </citation>
    <scope>NUCLEOTIDE SEQUENCE</scope>
    <source>
        <strain evidence="2">cv. G1812</strain>
    </source>
</reference>
<keyword evidence="2" id="KW-1185">Reference proteome</keyword>
<dbReference type="EnsemblPlants" id="TuG1812G0400002298.01.T01">
    <property type="protein sequence ID" value="TuG1812G0400002298.01.T01"/>
    <property type="gene ID" value="TuG1812G0400002298.01"/>
</dbReference>